<keyword evidence="1" id="KW-0805">Transcription regulation</keyword>
<dbReference type="OrthoDB" id="1739596at2759"/>
<keyword evidence="7" id="KW-1185">Reference proteome</keyword>
<accession>A0A5J5BJ86</accession>
<sequence length="389" mass="43458">MSSKTEDDEDFSGSDADSGFEDDMEALRRACIVTGKNPNDLKTSSAITVQCGTTSESDDEDDDIELVRRIQQRFSSSTDVEATLFLKPLSTLPPAGSDDEDDDFETLRAIQRRFGQYGHDSREHSKDNYLHKPEQVSANNIALQKEPSNNLFADSTNVGEGNLDCVDGCNITQNLGTSNDNIPGTQPPGLIEWHQSGAHNFASSPPRYSSFPKSAQAFVDAIKRNRSCQKFLRSKLIQIEARIEENKKLKDRVKILKDFQVTCRKRTGRALSQKKDARVQLISVVKQKANSKVNEKKVPAMYYGPAENSHVASYRMALKKFPLSLSREKWSKEEKENLAKGIKQQFQELLLQKSVDAVQMLCGVVDLSVAFMLEHEQNGYCGPVVVLKA</sequence>
<evidence type="ECO:0000256" key="3">
    <source>
        <dbReference type="ARBA" id="ARBA00023163"/>
    </source>
</evidence>
<keyword evidence="4" id="KW-0539">Nucleus</keyword>
<dbReference type="GO" id="GO:0019185">
    <property type="term" value="C:snRNA-activating protein complex"/>
    <property type="evidence" value="ECO:0007669"/>
    <property type="project" value="TreeGrafter"/>
</dbReference>
<dbReference type="PANTHER" id="PTHR46621:SF1">
    <property type="entry name" value="SNRNA-ACTIVATING PROTEIN COMPLEX SUBUNIT 4"/>
    <property type="match status" value="1"/>
</dbReference>
<proteinExistence type="predicted"/>
<gene>
    <name evidence="6" type="ORF">F0562_023936</name>
</gene>
<dbReference type="GO" id="GO:0001006">
    <property type="term" value="F:RNA polymerase III type 3 promoter sequence-specific DNA binding"/>
    <property type="evidence" value="ECO:0007669"/>
    <property type="project" value="TreeGrafter"/>
</dbReference>
<evidence type="ECO:0000256" key="4">
    <source>
        <dbReference type="ARBA" id="ARBA00023242"/>
    </source>
</evidence>
<dbReference type="GO" id="GO:0042796">
    <property type="term" value="P:snRNA transcription by RNA polymerase III"/>
    <property type="evidence" value="ECO:0007669"/>
    <property type="project" value="TreeGrafter"/>
</dbReference>
<dbReference type="Proteomes" id="UP000325577">
    <property type="component" value="Linkage Group LG12"/>
</dbReference>
<name>A0A5J5BJ86_9ASTE</name>
<keyword evidence="3" id="KW-0804">Transcription</keyword>
<evidence type="ECO:0000313" key="6">
    <source>
        <dbReference type="EMBL" id="KAA8542784.1"/>
    </source>
</evidence>
<dbReference type="EMBL" id="CM018035">
    <property type="protein sequence ID" value="KAA8542784.1"/>
    <property type="molecule type" value="Genomic_DNA"/>
</dbReference>
<protein>
    <submittedName>
        <fullName evidence="6">Uncharacterized protein</fullName>
    </submittedName>
</protein>
<evidence type="ECO:0000256" key="2">
    <source>
        <dbReference type="ARBA" id="ARBA00023125"/>
    </source>
</evidence>
<dbReference type="GO" id="GO:0000978">
    <property type="term" value="F:RNA polymerase II cis-regulatory region sequence-specific DNA binding"/>
    <property type="evidence" value="ECO:0007669"/>
    <property type="project" value="TreeGrafter"/>
</dbReference>
<dbReference type="PANTHER" id="PTHR46621">
    <property type="entry name" value="SNRNA-ACTIVATING PROTEIN COMPLEX SUBUNIT 4"/>
    <property type="match status" value="1"/>
</dbReference>
<reference evidence="6 7" key="1">
    <citation type="submission" date="2019-09" db="EMBL/GenBank/DDBJ databases">
        <title>A chromosome-level genome assembly of the Chinese tupelo Nyssa sinensis.</title>
        <authorList>
            <person name="Yang X."/>
            <person name="Kang M."/>
            <person name="Yang Y."/>
            <person name="Xiong H."/>
            <person name="Wang M."/>
            <person name="Zhang Z."/>
            <person name="Wang Z."/>
            <person name="Wu H."/>
            <person name="Ma T."/>
            <person name="Liu J."/>
            <person name="Xi Z."/>
        </authorList>
    </citation>
    <scope>NUCLEOTIDE SEQUENCE [LARGE SCALE GENOMIC DNA]</scope>
    <source>
        <strain evidence="6">J267</strain>
        <tissue evidence="6">Leaf</tissue>
    </source>
</reference>
<evidence type="ECO:0000256" key="1">
    <source>
        <dbReference type="ARBA" id="ARBA00023015"/>
    </source>
</evidence>
<feature type="region of interest" description="Disordered" evidence="5">
    <location>
        <begin position="1"/>
        <end position="22"/>
    </location>
</feature>
<dbReference type="GO" id="GO:0042795">
    <property type="term" value="P:snRNA transcription by RNA polymerase II"/>
    <property type="evidence" value="ECO:0007669"/>
    <property type="project" value="TreeGrafter"/>
</dbReference>
<dbReference type="AlphaFoldDB" id="A0A5J5BJ86"/>
<keyword evidence="2" id="KW-0238">DNA-binding</keyword>
<dbReference type="InterPro" id="IPR051575">
    <property type="entry name" value="Myb-like_DNA-bd"/>
</dbReference>
<evidence type="ECO:0000256" key="5">
    <source>
        <dbReference type="SAM" id="MobiDB-lite"/>
    </source>
</evidence>
<organism evidence="6 7">
    <name type="scientific">Nyssa sinensis</name>
    <dbReference type="NCBI Taxonomy" id="561372"/>
    <lineage>
        <taxon>Eukaryota</taxon>
        <taxon>Viridiplantae</taxon>
        <taxon>Streptophyta</taxon>
        <taxon>Embryophyta</taxon>
        <taxon>Tracheophyta</taxon>
        <taxon>Spermatophyta</taxon>
        <taxon>Magnoliopsida</taxon>
        <taxon>eudicotyledons</taxon>
        <taxon>Gunneridae</taxon>
        <taxon>Pentapetalae</taxon>
        <taxon>asterids</taxon>
        <taxon>Cornales</taxon>
        <taxon>Nyssaceae</taxon>
        <taxon>Nyssa</taxon>
    </lineage>
</organism>
<evidence type="ECO:0000313" key="7">
    <source>
        <dbReference type="Proteomes" id="UP000325577"/>
    </source>
</evidence>